<dbReference type="InterPro" id="IPR005804">
    <property type="entry name" value="FA_desaturase_dom"/>
</dbReference>
<sequence>MCLKGNEPTPKGKLANHDAARVAECNVSEEVLSTLKKDDFNDCNDLSTNVDVSELWQIHGRYYDVSDSFVKVHPGGSHAILLGKGKDCTALFESYHPFTIKHTQKVLSKYEVRLPRRVSRKDSNRSDGNGEVEVKPLEIAKPKDEFYEIMKKRVDKCLRDNGIDPIRDRCATTSRLLYYTFVVSCAIFTGYLHCKGNIITGSFLFGVFGWMIGSLGHDGGHFSVHRNPIINKLSVNGMFLLCNPIMWQYQHTYAHHSHTNDFDKDPDLHHFTAFMRYHKEFEYRKIDSRQKNFLHVLFSYTFTTLGENIEIPIGVLWRNSLYDVVKLDPKSVLQKLCIALYISLYALIVIVAPCVATSSLSKGMLRAVVHMMMTGLQFAFFSQINHINEASIIAADYERRRENSPTRPWSVTQVETSNNFASGSYFWLLYANGLNLQIEHHLFPGLNHCHLPLIAPVVKATCEEFGVCYRCYETWSELFGATLQWMKKLSYENFV</sequence>
<keyword evidence="3" id="KW-0408">Iron</keyword>
<gene>
    <name evidence="6" type="ORF">LDAN0322_LOCUS691</name>
</gene>
<name>A0A7S0PIW9_9STRA</name>
<evidence type="ECO:0000259" key="5">
    <source>
        <dbReference type="SMART" id="SM01117"/>
    </source>
</evidence>
<dbReference type="AlphaFoldDB" id="A0A7S0PIW9"/>
<dbReference type="InterPro" id="IPR036400">
    <property type="entry name" value="Cyt_B5-like_heme/steroid_sf"/>
</dbReference>
<dbReference type="CDD" id="cd03506">
    <property type="entry name" value="Delta6-FADS-like"/>
    <property type="match status" value="1"/>
</dbReference>
<dbReference type="GO" id="GO:0020037">
    <property type="term" value="F:heme binding"/>
    <property type="evidence" value="ECO:0007669"/>
    <property type="project" value="InterPro"/>
</dbReference>
<feature type="transmembrane region" description="Helical" evidence="4">
    <location>
        <begin position="293"/>
        <end position="318"/>
    </location>
</feature>
<dbReference type="SMART" id="SM01117">
    <property type="entry name" value="Cyt-b5"/>
    <property type="match status" value="1"/>
</dbReference>
<protein>
    <recommendedName>
        <fullName evidence="5">Cytochrome b5 heme-binding domain-containing protein</fullName>
    </recommendedName>
</protein>
<keyword evidence="4" id="KW-0472">Membrane</keyword>
<evidence type="ECO:0000256" key="2">
    <source>
        <dbReference type="ARBA" id="ARBA00022723"/>
    </source>
</evidence>
<dbReference type="PANTHER" id="PTHR19353:SF15">
    <property type="entry name" value="CYTOCHROME B5 HEME-BINDING DOMAIN-CONTAINING PROTEIN"/>
    <property type="match status" value="1"/>
</dbReference>
<keyword evidence="1" id="KW-0349">Heme</keyword>
<dbReference type="GO" id="GO:0016717">
    <property type="term" value="F:oxidoreductase activity, acting on paired donors, with oxidation of a pair of donors resulting in the reduction of molecular oxygen to two molecules of water"/>
    <property type="evidence" value="ECO:0007669"/>
    <property type="project" value="TreeGrafter"/>
</dbReference>
<feature type="transmembrane region" description="Helical" evidence="4">
    <location>
        <begin position="198"/>
        <end position="216"/>
    </location>
</feature>
<proteinExistence type="predicted"/>
<feature type="transmembrane region" description="Helical" evidence="4">
    <location>
        <begin position="176"/>
        <end position="192"/>
    </location>
</feature>
<dbReference type="EMBL" id="HBEU01001037">
    <property type="protein sequence ID" value="CAD8574546.1"/>
    <property type="molecule type" value="Transcribed_RNA"/>
</dbReference>
<dbReference type="InterPro" id="IPR018506">
    <property type="entry name" value="Cyt_B5_heme-BS"/>
</dbReference>
<evidence type="ECO:0000313" key="6">
    <source>
        <dbReference type="EMBL" id="CAD8574546.1"/>
    </source>
</evidence>
<reference evidence="6" key="1">
    <citation type="submission" date="2021-01" db="EMBL/GenBank/DDBJ databases">
        <authorList>
            <person name="Corre E."/>
            <person name="Pelletier E."/>
            <person name="Niang G."/>
            <person name="Scheremetjew M."/>
            <person name="Finn R."/>
            <person name="Kale V."/>
            <person name="Holt S."/>
            <person name="Cochrane G."/>
            <person name="Meng A."/>
            <person name="Brown T."/>
            <person name="Cohen L."/>
        </authorList>
    </citation>
    <scope>NUCLEOTIDE SEQUENCE</scope>
    <source>
        <strain evidence="6">B651</strain>
    </source>
</reference>
<dbReference type="GO" id="GO:0046872">
    <property type="term" value="F:metal ion binding"/>
    <property type="evidence" value="ECO:0007669"/>
    <property type="project" value="UniProtKB-KW"/>
</dbReference>
<dbReference type="Gene3D" id="3.10.120.10">
    <property type="entry name" value="Cytochrome b5-like heme/steroid binding domain"/>
    <property type="match status" value="1"/>
</dbReference>
<dbReference type="GO" id="GO:0016020">
    <property type="term" value="C:membrane"/>
    <property type="evidence" value="ECO:0007669"/>
    <property type="project" value="TreeGrafter"/>
</dbReference>
<feature type="domain" description="Cytochrome b5 heme-binding" evidence="5">
    <location>
        <begin position="50"/>
        <end position="118"/>
    </location>
</feature>
<keyword evidence="4" id="KW-0812">Transmembrane</keyword>
<organism evidence="6">
    <name type="scientific">Leptocylindrus aporus</name>
    <dbReference type="NCBI Taxonomy" id="1398097"/>
    <lineage>
        <taxon>Eukaryota</taxon>
        <taxon>Sar</taxon>
        <taxon>Stramenopiles</taxon>
        <taxon>Ochrophyta</taxon>
        <taxon>Bacillariophyta</taxon>
        <taxon>Coscinodiscophyceae</taxon>
        <taxon>Chaetocerotophycidae</taxon>
        <taxon>Leptocylindrales</taxon>
        <taxon>Leptocylindraceae</taxon>
        <taxon>Leptocylindrus</taxon>
    </lineage>
</organism>
<evidence type="ECO:0000256" key="1">
    <source>
        <dbReference type="ARBA" id="ARBA00022617"/>
    </source>
</evidence>
<accession>A0A7S0PIW9</accession>
<dbReference type="PANTHER" id="PTHR19353">
    <property type="entry name" value="FATTY ACID DESATURASE 2"/>
    <property type="match status" value="1"/>
</dbReference>
<dbReference type="PROSITE" id="PS00191">
    <property type="entry name" value="CYTOCHROME_B5_1"/>
    <property type="match status" value="1"/>
</dbReference>
<keyword evidence="2" id="KW-0479">Metal-binding</keyword>
<dbReference type="Pfam" id="PF00173">
    <property type="entry name" value="Cyt-b5"/>
    <property type="match status" value="1"/>
</dbReference>
<evidence type="ECO:0000256" key="3">
    <source>
        <dbReference type="ARBA" id="ARBA00023004"/>
    </source>
</evidence>
<dbReference type="Pfam" id="PF00487">
    <property type="entry name" value="FA_desaturase"/>
    <property type="match status" value="1"/>
</dbReference>
<feature type="transmembrane region" description="Helical" evidence="4">
    <location>
        <begin position="338"/>
        <end position="356"/>
    </location>
</feature>
<evidence type="ECO:0000256" key="4">
    <source>
        <dbReference type="SAM" id="Phobius"/>
    </source>
</evidence>
<dbReference type="InterPro" id="IPR001199">
    <property type="entry name" value="Cyt_B5-like_heme/steroid-bd"/>
</dbReference>
<dbReference type="InterPro" id="IPR012171">
    <property type="entry name" value="Fatty_acid_desaturase"/>
</dbReference>
<dbReference type="PIRSF" id="PIRSF015921">
    <property type="entry name" value="FA_sphinglp_des"/>
    <property type="match status" value="1"/>
</dbReference>
<keyword evidence="4" id="KW-1133">Transmembrane helix</keyword>
<dbReference type="SUPFAM" id="SSF55856">
    <property type="entry name" value="Cytochrome b5-like heme/steroid binding domain"/>
    <property type="match status" value="1"/>
</dbReference>
<dbReference type="GO" id="GO:0006629">
    <property type="term" value="P:lipid metabolic process"/>
    <property type="evidence" value="ECO:0007669"/>
    <property type="project" value="InterPro"/>
</dbReference>